<gene>
    <name evidence="10" type="primary">murG</name>
    <name evidence="13" type="ORF">UY81_C0034G0013</name>
</gene>
<dbReference type="InterPro" id="IPR004276">
    <property type="entry name" value="GlycoTrans_28_N"/>
</dbReference>
<dbReference type="UniPathway" id="UPA00219"/>
<dbReference type="InterPro" id="IPR006009">
    <property type="entry name" value="GlcNAc_MurG"/>
</dbReference>
<dbReference type="Pfam" id="PF04101">
    <property type="entry name" value="Glyco_tran_28_C"/>
    <property type="match status" value="1"/>
</dbReference>
<feature type="binding site" evidence="10">
    <location>
        <begin position="10"/>
        <end position="12"/>
    </location>
    <ligand>
        <name>UDP-N-acetyl-alpha-D-glucosamine</name>
        <dbReference type="ChEBI" id="CHEBI:57705"/>
    </ligand>
</feature>
<dbReference type="SUPFAM" id="SSF53756">
    <property type="entry name" value="UDP-Glycosyltransferase/glycogen phosphorylase"/>
    <property type="match status" value="1"/>
</dbReference>
<evidence type="ECO:0000259" key="12">
    <source>
        <dbReference type="Pfam" id="PF04101"/>
    </source>
</evidence>
<evidence type="ECO:0000259" key="11">
    <source>
        <dbReference type="Pfam" id="PF03033"/>
    </source>
</evidence>
<dbReference type="CDD" id="cd03785">
    <property type="entry name" value="GT28_MurG"/>
    <property type="match status" value="1"/>
</dbReference>
<keyword evidence="1 10" id="KW-1003">Cell membrane</keyword>
<dbReference type="InterPro" id="IPR007235">
    <property type="entry name" value="Glyco_trans_28_C"/>
</dbReference>
<name>A0A0G1XY18_9BACT</name>
<dbReference type="GO" id="GO:0051301">
    <property type="term" value="P:cell division"/>
    <property type="evidence" value="ECO:0007669"/>
    <property type="project" value="UniProtKB-KW"/>
</dbReference>
<feature type="binding site" evidence="10">
    <location>
        <position position="307"/>
    </location>
    <ligand>
        <name>UDP-N-acetyl-alpha-D-glucosamine</name>
        <dbReference type="ChEBI" id="CHEBI:57705"/>
    </ligand>
</feature>
<accession>A0A0G1XY18</accession>
<dbReference type="GO" id="GO:0051991">
    <property type="term" value="F:UDP-N-acetyl-D-glucosamine:N-acetylmuramoyl-L-alanyl-D-glutamyl-meso-2,6-diaminopimelyl-D-alanyl-D-alanine-diphosphoundecaprenol 4-beta-N-acetylglucosaminlytransferase activity"/>
    <property type="evidence" value="ECO:0007669"/>
    <property type="project" value="RHEA"/>
</dbReference>
<keyword evidence="2 10" id="KW-0132">Cell division</keyword>
<evidence type="ECO:0000256" key="4">
    <source>
        <dbReference type="ARBA" id="ARBA00022679"/>
    </source>
</evidence>
<dbReference type="GO" id="GO:0005975">
    <property type="term" value="P:carbohydrate metabolic process"/>
    <property type="evidence" value="ECO:0007669"/>
    <property type="project" value="InterPro"/>
</dbReference>
<organism evidence="13 14">
    <name type="scientific">Candidatus Giovannonibacteria bacterium GW2011_GWA2_53_7</name>
    <dbReference type="NCBI Taxonomy" id="1618650"/>
    <lineage>
        <taxon>Bacteria</taxon>
        <taxon>Candidatus Giovannoniibacteriota</taxon>
    </lineage>
</organism>
<dbReference type="AlphaFoldDB" id="A0A0G1XY18"/>
<dbReference type="HAMAP" id="MF_00033">
    <property type="entry name" value="MurG"/>
    <property type="match status" value="1"/>
</dbReference>
<dbReference type="Proteomes" id="UP000034290">
    <property type="component" value="Unassembled WGS sequence"/>
</dbReference>
<feature type="domain" description="Glycosyl transferase family 28 C-terminal" evidence="12">
    <location>
        <begin position="195"/>
        <end position="364"/>
    </location>
</feature>
<proteinExistence type="inferred from homology"/>
<keyword evidence="3 10" id="KW-0328">Glycosyltransferase</keyword>
<sequence length="381" mass="41350">MKIALVGGGTGGHFYPLIAVVEAIEDICEERRLLEPQLVYISPMVFDTEALFEHSVLFKPTSAGRVRRYASALNILDIFRTAFGIIRAIPQLFSIYPDVIFSTGGYAAFPTLVAARILAIPVIIYDADARPGRVSLWSSKFAKAIAVAHPEAAAQFPEKVRHTIARTGHPIRKEILGVAHEGGYEFLHLDSAVPTVLFMGGSQGARALNEVVLDALPELLRGYNVVHQTGKAHIDEVTKISSVVLRNVANPERYRPFGLLNTLSLRMAAGAASVIVARAGSGTIFEIASWGIPAILVPIPQAVSHDQTENAFSYSRSGAAVVIEQHNLTPHLLAAEIDRLMGNAELKATMEKAAKQFARPDAARKIARMLLDVGLEHEPEE</sequence>
<evidence type="ECO:0000313" key="13">
    <source>
        <dbReference type="EMBL" id="KKW36068.1"/>
    </source>
</evidence>
<comment type="function">
    <text evidence="10">Cell wall formation. Catalyzes the transfer of a GlcNAc subunit on undecaprenyl-pyrophosphoryl-MurNAc-pentapeptide (lipid intermediate I) to form undecaprenyl-pyrophosphoryl-MurNAc-(pentapeptide)GlcNAc (lipid intermediate II).</text>
</comment>
<comment type="pathway">
    <text evidence="10">Cell wall biogenesis; peptidoglycan biosynthesis.</text>
</comment>
<comment type="similarity">
    <text evidence="10">Belongs to the glycosyltransferase 28 family. MurG subfamily.</text>
</comment>
<feature type="binding site" evidence="10">
    <location>
        <position position="172"/>
    </location>
    <ligand>
        <name>UDP-N-acetyl-alpha-D-glucosamine</name>
        <dbReference type="ChEBI" id="CHEBI:57705"/>
    </ligand>
</feature>
<keyword evidence="7 10" id="KW-0472">Membrane</keyword>
<dbReference type="Pfam" id="PF03033">
    <property type="entry name" value="Glyco_transf_28"/>
    <property type="match status" value="1"/>
</dbReference>
<evidence type="ECO:0000256" key="5">
    <source>
        <dbReference type="ARBA" id="ARBA00022960"/>
    </source>
</evidence>
<evidence type="ECO:0000256" key="10">
    <source>
        <dbReference type="HAMAP-Rule" id="MF_00033"/>
    </source>
</evidence>
<dbReference type="GO" id="GO:0005886">
    <property type="term" value="C:plasma membrane"/>
    <property type="evidence" value="ECO:0007669"/>
    <property type="project" value="UniProtKB-SubCell"/>
</dbReference>
<evidence type="ECO:0000256" key="3">
    <source>
        <dbReference type="ARBA" id="ARBA00022676"/>
    </source>
</evidence>
<keyword evidence="6 10" id="KW-0573">Peptidoglycan synthesis</keyword>
<comment type="caution">
    <text evidence="10">Lacks conserved residue(s) required for the propagation of feature annotation.</text>
</comment>
<protein>
    <recommendedName>
        <fullName evidence="10">UDP-N-acetylglucosamine--N-acetylmuramyl-(pentapeptide) pyrophosphoryl-undecaprenol N-acetylglucosamine transferase</fullName>
        <ecNumber evidence="10">2.4.1.227</ecNumber>
    </recommendedName>
    <alternativeName>
        <fullName evidence="10">Undecaprenyl-PP-MurNAc-pentapeptide-UDPGlcNAc GlcNAc transferase</fullName>
    </alternativeName>
</protein>
<dbReference type="GO" id="GO:0050511">
    <property type="term" value="F:undecaprenyldiphospho-muramoylpentapeptide beta-N-acetylglucosaminyltransferase activity"/>
    <property type="evidence" value="ECO:0007669"/>
    <property type="project" value="UniProtKB-UniRule"/>
</dbReference>
<dbReference type="EC" id="2.4.1.227" evidence="10"/>
<keyword evidence="9 10" id="KW-0961">Cell wall biogenesis/degradation</keyword>
<feature type="domain" description="Glycosyltransferase family 28 N-terminal" evidence="11">
    <location>
        <begin position="3"/>
        <end position="146"/>
    </location>
</feature>
<evidence type="ECO:0000256" key="2">
    <source>
        <dbReference type="ARBA" id="ARBA00022618"/>
    </source>
</evidence>
<comment type="subcellular location">
    <subcellularLocation>
        <location evidence="10">Cell membrane</location>
        <topology evidence="10">Peripheral membrane protein</topology>
        <orientation evidence="10">Cytoplasmic side</orientation>
    </subcellularLocation>
</comment>
<keyword evidence="5 10" id="KW-0133">Cell shape</keyword>
<evidence type="ECO:0000256" key="8">
    <source>
        <dbReference type="ARBA" id="ARBA00023306"/>
    </source>
</evidence>
<dbReference type="PANTHER" id="PTHR21015:SF22">
    <property type="entry name" value="GLYCOSYLTRANSFERASE"/>
    <property type="match status" value="1"/>
</dbReference>
<dbReference type="GO" id="GO:0008360">
    <property type="term" value="P:regulation of cell shape"/>
    <property type="evidence" value="ECO:0007669"/>
    <property type="project" value="UniProtKB-KW"/>
</dbReference>
<dbReference type="Gene3D" id="3.40.50.2000">
    <property type="entry name" value="Glycogen Phosphorylase B"/>
    <property type="match status" value="2"/>
</dbReference>
<dbReference type="PANTHER" id="PTHR21015">
    <property type="entry name" value="UDP-N-ACETYLGLUCOSAMINE--N-ACETYLMURAMYL-(PENTAPEPTIDE) PYROPHOSPHORYL-UNDECAPRENOL N-ACETYLGLUCOSAMINE TRANSFERASE 1"/>
    <property type="match status" value="1"/>
</dbReference>
<dbReference type="GO" id="GO:0071555">
    <property type="term" value="P:cell wall organization"/>
    <property type="evidence" value="ECO:0007669"/>
    <property type="project" value="UniProtKB-KW"/>
</dbReference>
<evidence type="ECO:0000256" key="6">
    <source>
        <dbReference type="ARBA" id="ARBA00022984"/>
    </source>
</evidence>
<keyword evidence="4 10" id="KW-0808">Transferase</keyword>
<evidence type="ECO:0000256" key="9">
    <source>
        <dbReference type="ARBA" id="ARBA00023316"/>
    </source>
</evidence>
<comment type="caution">
    <text evidence="13">The sequence shown here is derived from an EMBL/GenBank/DDBJ whole genome shotgun (WGS) entry which is preliminary data.</text>
</comment>
<feature type="binding site" evidence="10">
    <location>
        <position position="202"/>
    </location>
    <ligand>
        <name>UDP-N-acetyl-alpha-D-glucosamine</name>
        <dbReference type="ChEBI" id="CHEBI:57705"/>
    </ligand>
</feature>
<dbReference type="EMBL" id="LCRM01000034">
    <property type="protein sequence ID" value="KKW36068.1"/>
    <property type="molecule type" value="Genomic_DNA"/>
</dbReference>
<evidence type="ECO:0000256" key="1">
    <source>
        <dbReference type="ARBA" id="ARBA00022475"/>
    </source>
</evidence>
<dbReference type="GO" id="GO:0009252">
    <property type="term" value="P:peptidoglycan biosynthetic process"/>
    <property type="evidence" value="ECO:0007669"/>
    <property type="project" value="UniProtKB-UniRule"/>
</dbReference>
<dbReference type="PATRIC" id="fig|1618650.3.peg.368"/>
<comment type="catalytic activity">
    <reaction evidence="10">
        <text>di-trans,octa-cis-undecaprenyl diphospho-N-acetyl-alpha-D-muramoyl-L-alanyl-D-glutamyl-meso-2,6-diaminopimeloyl-D-alanyl-D-alanine + UDP-N-acetyl-alpha-D-glucosamine = di-trans,octa-cis-undecaprenyl diphospho-[N-acetyl-alpha-D-glucosaminyl-(1-&gt;4)]-N-acetyl-alpha-D-muramoyl-L-alanyl-D-glutamyl-meso-2,6-diaminopimeloyl-D-alanyl-D-alanine + UDP + H(+)</text>
        <dbReference type="Rhea" id="RHEA:31227"/>
        <dbReference type="ChEBI" id="CHEBI:15378"/>
        <dbReference type="ChEBI" id="CHEBI:57705"/>
        <dbReference type="ChEBI" id="CHEBI:58223"/>
        <dbReference type="ChEBI" id="CHEBI:61387"/>
        <dbReference type="ChEBI" id="CHEBI:61388"/>
        <dbReference type="EC" id="2.4.1.227"/>
    </reaction>
</comment>
<evidence type="ECO:0000256" key="7">
    <source>
        <dbReference type="ARBA" id="ARBA00023136"/>
    </source>
</evidence>
<keyword evidence="8 10" id="KW-0131">Cell cycle</keyword>
<reference evidence="13 14" key="1">
    <citation type="journal article" date="2015" name="Nature">
        <title>rRNA introns, odd ribosomes, and small enigmatic genomes across a large radiation of phyla.</title>
        <authorList>
            <person name="Brown C.T."/>
            <person name="Hug L.A."/>
            <person name="Thomas B.C."/>
            <person name="Sharon I."/>
            <person name="Castelle C.J."/>
            <person name="Singh A."/>
            <person name="Wilkins M.J."/>
            <person name="Williams K.H."/>
            <person name="Banfield J.F."/>
        </authorList>
    </citation>
    <scope>NUCLEOTIDE SEQUENCE [LARGE SCALE GENOMIC DNA]</scope>
</reference>
<evidence type="ECO:0000313" key="14">
    <source>
        <dbReference type="Proteomes" id="UP000034290"/>
    </source>
</evidence>